<dbReference type="RefSeq" id="WP_220103991.1">
    <property type="nucleotide sequence ID" value="NZ_JAHZSS010000010.1"/>
</dbReference>
<sequence>MKIGEFEQAIANDPSTSFWLKEQLEATKHRDPVDALDDAESLVSALKSRLNMPLVFKKPEISDELSAKNIDTE</sequence>
<dbReference type="EMBL" id="JAHZSS010000010">
    <property type="protein sequence ID" value="MBW8191308.1"/>
    <property type="molecule type" value="Genomic_DNA"/>
</dbReference>
<comment type="caution">
    <text evidence="1">The sequence shown here is derived from an EMBL/GenBank/DDBJ whole genome shotgun (WGS) entry which is preliminary data.</text>
</comment>
<protein>
    <submittedName>
        <fullName evidence="1">Uncharacterized protein</fullName>
    </submittedName>
</protein>
<evidence type="ECO:0000313" key="2">
    <source>
        <dbReference type="Proteomes" id="UP001166251"/>
    </source>
</evidence>
<organism evidence="1 2">
    <name type="scientific">Neiella holothuriorum</name>
    <dbReference type="NCBI Taxonomy" id="2870530"/>
    <lineage>
        <taxon>Bacteria</taxon>
        <taxon>Pseudomonadati</taxon>
        <taxon>Pseudomonadota</taxon>
        <taxon>Gammaproteobacteria</taxon>
        <taxon>Alteromonadales</taxon>
        <taxon>Echinimonadaceae</taxon>
        <taxon>Neiella</taxon>
    </lineage>
</organism>
<gene>
    <name evidence="1" type="ORF">K0504_09690</name>
</gene>
<keyword evidence="2" id="KW-1185">Reference proteome</keyword>
<reference evidence="1" key="1">
    <citation type="submission" date="2021-07" db="EMBL/GenBank/DDBJ databases">
        <title>Neiella marina sp. nov., isolated from the intestinal content of sea cucumber Apostichopus japonicus.</title>
        <authorList>
            <person name="Bai X."/>
        </authorList>
    </citation>
    <scope>NUCLEOTIDE SEQUENCE</scope>
    <source>
        <strain evidence="1">126</strain>
    </source>
</reference>
<evidence type="ECO:0000313" key="1">
    <source>
        <dbReference type="EMBL" id="MBW8191308.1"/>
    </source>
</evidence>
<dbReference type="Proteomes" id="UP001166251">
    <property type="component" value="Unassembled WGS sequence"/>
</dbReference>
<accession>A0ABS7EG82</accession>
<name>A0ABS7EG82_9GAMM</name>
<proteinExistence type="predicted"/>